<organism evidence="8 9">
    <name type="scientific">Escherichia coli</name>
    <dbReference type="NCBI Taxonomy" id="562"/>
    <lineage>
        <taxon>Bacteria</taxon>
        <taxon>Pseudomonadati</taxon>
        <taxon>Pseudomonadota</taxon>
        <taxon>Gammaproteobacteria</taxon>
        <taxon>Enterobacterales</taxon>
        <taxon>Enterobacteriaceae</taxon>
        <taxon>Escherichia</taxon>
    </lineage>
</organism>
<feature type="transmembrane region" description="Helical" evidence="7">
    <location>
        <begin position="104"/>
        <end position="123"/>
    </location>
</feature>
<name>A0A8S0FKG8_ECOLX</name>
<protein>
    <recommendedName>
        <fullName evidence="10">DoxX family protein</fullName>
    </recommendedName>
</protein>
<sequence>MILSIDSNDANSAPLHKKTISSLSGAVESMMKKLEDVGVLVARILMPILFITWYAGWGKITGYAGTQQYMEAMGVPGFMLPLVILLEFGGGLAILFGFLTRTTALFTAGFTLLTAFLFHSNFAEGMNSLMFMKNLTISGGFLLLAITGPGAFSIDRLLNKKW</sequence>
<reference evidence="8 9" key="1">
    <citation type="submission" date="2020-01" db="EMBL/GenBank/DDBJ databases">
        <title>Dynamics of blaIMP-6 dissemination in carbapenem resistant Enterobacteriacea isolated from regional surveillance in Osaka, Japan.</title>
        <authorList>
            <person name="Abe R."/>
            <person name="Akeda Y."/>
            <person name="Sugawara Y."/>
            <person name="Yamamoto N."/>
            <person name="Tomono K."/>
            <person name="Takeuchi D."/>
            <person name="Kawahara R."/>
            <person name="Hamada S."/>
        </authorList>
    </citation>
    <scope>NUCLEOTIDE SEQUENCE [LARGE SCALE GENOMIC DNA]</scope>
    <source>
        <strain evidence="8 9">E300</strain>
    </source>
</reference>
<keyword evidence="5 7" id="KW-1133">Transmembrane helix</keyword>
<dbReference type="InterPro" id="IPR051907">
    <property type="entry name" value="DoxX-like_oxidoreductase"/>
</dbReference>
<evidence type="ECO:0000256" key="4">
    <source>
        <dbReference type="ARBA" id="ARBA00022692"/>
    </source>
</evidence>
<evidence type="ECO:0000256" key="7">
    <source>
        <dbReference type="SAM" id="Phobius"/>
    </source>
</evidence>
<accession>A0A8S0FKG8</accession>
<keyword evidence="3" id="KW-1003">Cell membrane</keyword>
<feature type="transmembrane region" description="Helical" evidence="7">
    <location>
        <begin position="78"/>
        <end position="98"/>
    </location>
</feature>
<gene>
    <name evidence="8" type="ORF">EIMP300_21030</name>
</gene>
<evidence type="ECO:0000256" key="2">
    <source>
        <dbReference type="ARBA" id="ARBA00006679"/>
    </source>
</evidence>
<proteinExistence type="inferred from homology"/>
<evidence type="ECO:0000256" key="6">
    <source>
        <dbReference type="ARBA" id="ARBA00023136"/>
    </source>
</evidence>
<evidence type="ECO:0000256" key="1">
    <source>
        <dbReference type="ARBA" id="ARBA00004651"/>
    </source>
</evidence>
<evidence type="ECO:0000256" key="5">
    <source>
        <dbReference type="ARBA" id="ARBA00022989"/>
    </source>
</evidence>
<dbReference type="AlphaFoldDB" id="A0A8S0FKG8"/>
<dbReference type="Pfam" id="PF07681">
    <property type="entry name" value="DoxX"/>
    <property type="match status" value="1"/>
</dbReference>
<feature type="transmembrane region" description="Helical" evidence="7">
    <location>
        <begin position="135"/>
        <end position="154"/>
    </location>
</feature>
<dbReference type="EMBL" id="AP022360">
    <property type="protein sequence ID" value="BBU80703.1"/>
    <property type="molecule type" value="Genomic_DNA"/>
</dbReference>
<evidence type="ECO:0000256" key="3">
    <source>
        <dbReference type="ARBA" id="ARBA00022475"/>
    </source>
</evidence>
<evidence type="ECO:0000313" key="9">
    <source>
        <dbReference type="Proteomes" id="UP000467488"/>
    </source>
</evidence>
<dbReference type="PANTHER" id="PTHR33452">
    <property type="entry name" value="OXIDOREDUCTASE CATD-RELATED"/>
    <property type="match status" value="1"/>
</dbReference>
<comment type="similarity">
    <text evidence="2">Belongs to the DoxX family.</text>
</comment>
<comment type="subcellular location">
    <subcellularLocation>
        <location evidence="1">Cell membrane</location>
        <topology evidence="1">Multi-pass membrane protein</topology>
    </subcellularLocation>
</comment>
<dbReference type="InterPro" id="IPR032808">
    <property type="entry name" value="DoxX"/>
</dbReference>
<keyword evidence="6 7" id="KW-0472">Membrane</keyword>
<dbReference type="Proteomes" id="UP000467488">
    <property type="component" value="Chromosome"/>
</dbReference>
<feature type="transmembrane region" description="Helical" evidence="7">
    <location>
        <begin position="37"/>
        <end position="57"/>
    </location>
</feature>
<dbReference type="GO" id="GO:0005886">
    <property type="term" value="C:plasma membrane"/>
    <property type="evidence" value="ECO:0007669"/>
    <property type="project" value="UniProtKB-SubCell"/>
</dbReference>
<dbReference type="PANTHER" id="PTHR33452:SF1">
    <property type="entry name" value="INNER MEMBRANE PROTEIN YPHA-RELATED"/>
    <property type="match status" value="1"/>
</dbReference>
<evidence type="ECO:0008006" key="10">
    <source>
        <dbReference type="Google" id="ProtNLM"/>
    </source>
</evidence>
<evidence type="ECO:0000313" key="8">
    <source>
        <dbReference type="EMBL" id="BBU80703.1"/>
    </source>
</evidence>
<keyword evidence="4 7" id="KW-0812">Transmembrane</keyword>